<accession>A0A565BMX1</accession>
<dbReference type="Proteomes" id="UP000489600">
    <property type="component" value="Unassembled WGS sequence"/>
</dbReference>
<organism evidence="1 2">
    <name type="scientific">Arabis nemorensis</name>
    <dbReference type="NCBI Taxonomy" id="586526"/>
    <lineage>
        <taxon>Eukaryota</taxon>
        <taxon>Viridiplantae</taxon>
        <taxon>Streptophyta</taxon>
        <taxon>Embryophyta</taxon>
        <taxon>Tracheophyta</taxon>
        <taxon>Spermatophyta</taxon>
        <taxon>Magnoliopsida</taxon>
        <taxon>eudicotyledons</taxon>
        <taxon>Gunneridae</taxon>
        <taxon>Pentapetalae</taxon>
        <taxon>rosids</taxon>
        <taxon>malvids</taxon>
        <taxon>Brassicales</taxon>
        <taxon>Brassicaceae</taxon>
        <taxon>Arabideae</taxon>
        <taxon>Arabis</taxon>
    </lineage>
</organism>
<evidence type="ECO:0000313" key="1">
    <source>
        <dbReference type="EMBL" id="VVB02993.1"/>
    </source>
</evidence>
<comment type="caution">
    <text evidence="1">The sequence shown here is derived from an EMBL/GenBank/DDBJ whole genome shotgun (WGS) entry which is preliminary data.</text>
</comment>
<gene>
    <name evidence="1" type="ORF">ANE_LOCUS13437</name>
</gene>
<evidence type="ECO:0000313" key="2">
    <source>
        <dbReference type="Proteomes" id="UP000489600"/>
    </source>
</evidence>
<name>A0A565BMX1_9BRAS</name>
<proteinExistence type="predicted"/>
<dbReference type="AlphaFoldDB" id="A0A565BMX1"/>
<dbReference type="EMBL" id="CABITT030000004">
    <property type="protein sequence ID" value="VVB02993.1"/>
    <property type="molecule type" value="Genomic_DNA"/>
</dbReference>
<keyword evidence="2" id="KW-1185">Reference proteome</keyword>
<protein>
    <submittedName>
        <fullName evidence="1">Uncharacterized protein</fullName>
    </submittedName>
</protein>
<reference evidence="1" key="1">
    <citation type="submission" date="2019-07" db="EMBL/GenBank/DDBJ databases">
        <authorList>
            <person name="Dittberner H."/>
        </authorList>
    </citation>
    <scope>NUCLEOTIDE SEQUENCE [LARGE SCALE GENOMIC DNA]</scope>
</reference>
<sequence>MVNLNDETDAKEPEQYGGGYFTGRCIHGCCYGGRNGCIGCCRYPHEKTNSVGMQKRGRGGCKYGCCGSYAYGQCSACCNHSQVAENAKEQEATPVWAQVQP</sequence>